<evidence type="ECO:0000313" key="2">
    <source>
        <dbReference type="EMBL" id="KAL2722535.1"/>
    </source>
</evidence>
<evidence type="ECO:0000313" key="3">
    <source>
        <dbReference type="Proteomes" id="UP001607302"/>
    </source>
</evidence>
<organism evidence="2 3">
    <name type="scientific">Vespula squamosa</name>
    <name type="common">Southern yellow jacket</name>
    <name type="synonym">Wasp</name>
    <dbReference type="NCBI Taxonomy" id="30214"/>
    <lineage>
        <taxon>Eukaryota</taxon>
        <taxon>Metazoa</taxon>
        <taxon>Ecdysozoa</taxon>
        <taxon>Arthropoda</taxon>
        <taxon>Hexapoda</taxon>
        <taxon>Insecta</taxon>
        <taxon>Pterygota</taxon>
        <taxon>Neoptera</taxon>
        <taxon>Endopterygota</taxon>
        <taxon>Hymenoptera</taxon>
        <taxon>Apocrita</taxon>
        <taxon>Aculeata</taxon>
        <taxon>Vespoidea</taxon>
        <taxon>Vespidae</taxon>
        <taxon>Vespinae</taxon>
        <taxon>Vespula</taxon>
    </lineage>
</organism>
<dbReference type="Proteomes" id="UP001607302">
    <property type="component" value="Unassembled WGS sequence"/>
</dbReference>
<gene>
    <name evidence="2" type="ORF">V1478_009398</name>
</gene>
<comment type="caution">
    <text evidence="2">The sequence shown here is derived from an EMBL/GenBank/DDBJ whole genome shotgun (WGS) entry which is preliminary data.</text>
</comment>
<reference evidence="2 3" key="1">
    <citation type="journal article" date="2024" name="Ann. Entomol. Soc. Am.">
        <title>Genomic analyses of the southern and eastern yellowjacket wasps (Hymenoptera: Vespidae) reveal evolutionary signatures of social life.</title>
        <authorList>
            <person name="Catto M.A."/>
            <person name="Caine P.B."/>
            <person name="Orr S.E."/>
            <person name="Hunt B.G."/>
            <person name="Goodisman M.A.D."/>
        </authorList>
    </citation>
    <scope>NUCLEOTIDE SEQUENCE [LARGE SCALE GENOMIC DNA]</scope>
    <source>
        <strain evidence="2">233</strain>
        <tissue evidence="2">Head and thorax</tissue>
    </source>
</reference>
<feature type="compositionally biased region" description="Basic residues" evidence="1">
    <location>
        <begin position="14"/>
        <end position="45"/>
    </location>
</feature>
<proteinExistence type="predicted"/>
<keyword evidence="3" id="KW-1185">Reference proteome</keyword>
<accession>A0ABD2APU6</accession>
<sequence>MTKRKEKRKEEKKKEKKRKEKKIQNQTKKKKKRKKKQIKHLHNSRAVKLNGRRSVNRRGKVSDIRRDDVMLAVALVQRRRDRVAKFNEGDEVTRA</sequence>
<evidence type="ECO:0000256" key="1">
    <source>
        <dbReference type="SAM" id="MobiDB-lite"/>
    </source>
</evidence>
<dbReference type="EMBL" id="JAUDFV010000141">
    <property type="protein sequence ID" value="KAL2722535.1"/>
    <property type="molecule type" value="Genomic_DNA"/>
</dbReference>
<feature type="region of interest" description="Disordered" evidence="1">
    <location>
        <begin position="1"/>
        <end position="45"/>
    </location>
</feature>
<dbReference type="AlphaFoldDB" id="A0ABD2APU6"/>
<protein>
    <submittedName>
        <fullName evidence="2">Uncharacterized protein</fullName>
    </submittedName>
</protein>
<name>A0ABD2APU6_VESSQ</name>